<dbReference type="EMBL" id="AYTS01000037">
    <property type="protein sequence ID" value="OOP57255.1"/>
    <property type="molecule type" value="Genomic_DNA"/>
</dbReference>
<dbReference type="Proteomes" id="UP000189681">
    <property type="component" value="Unassembled WGS sequence"/>
</dbReference>
<evidence type="ECO:0000313" key="3">
    <source>
        <dbReference type="Proteomes" id="UP000189681"/>
    </source>
</evidence>
<feature type="region of interest" description="Disordered" evidence="1">
    <location>
        <begin position="247"/>
        <end position="268"/>
    </location>
</feature>
<gene>
    <name evidence="2" type="ORF">AYP45_04525</name>
</gene>
<organism evidence="2 3">
    <name type="scientific">Candidatus Brocadia carolinensis</name>
    <dbReference type="NCBI Taxonomy" id="1004156"/>
    <lineage>
        <taxon>Bacteria</taxon>
        <taxon>Pseudomonadati</taxon>
        <taxon>Planctomycetota</taxon>
        <taxon>Candidatus Brocadiia</taxon>
        <taxon>Candidatus Brocadiales</taxon>
        <taxon>Candidatus Brocadiaceae</taxon>
        <taxon>Candidatus Brocadia</taxon>
    </lineage>
</organism>
<protein>
    <submittedName>
        <fullName evidence="2">Uncharacterized protein</fullName>
    </submittedName>
</protein>
<dbReference type="AlphaFoldDB" id="A0A1V4AVX5"/>
<comment type="caution">
    <text evidence="2">The sequence shown here is derived from an EMBL/GenBank/DDBJ whole genome shotgun (WGS) entry which is preliminary data.</text>
</comment>
<proteinExistence type="predicted"/>
<feature type="compositionally biased region" description="Basic and acidic residues" evidence="1">
    <location>
        <begin position="247"/>
        <end position="261"/>
    </location>
</feature>
<sequence length="268" mass="30646">MNTPCRTHENHDTITFAESECSDGMCCFTCVIPPGNKHVGFFKYLRKGGTASPYVKLLVTSEGYKDELYDACKFLNFIISQDAAKPHLKMDLRCSIYKSRPSQCMGYPDQAGESVYQKISGPCIFNEYTAPRAYHKLVYKREWKAFYAILDHADAIRSLCAHEEPSVARSLILGAKGVVRAAISVGRDERDYLLIPIQNETRNILYVSEKHQPIVTIRQAYSRWEEKIQNNLKNHYRDEWESRLKSAIETEEKDAGKRGDEDTTGNLE</sequence>
<evidence type="ECO:0000313" key="2">
    <source>
        <dbReference type="EMBL" id="OOP57255.1"/>
    </source>
</evidence>
<name>A0A1V4AVX5_9BACT</name>
<reference evidence="2 3" key="1">
    <citation type="journal article" date="2017" name="Water Res.">
        <title>Discovery and metagenomic analysis of an anammox bacterial enrichment related to Candidatus "Brocadia caroliniensis" in a full-scale glycerol-fed nitritation-denitritation separate centrate treatment process.</title>
        <authorList>
            <person name="Park H."/>
            <person name="Brotto A.C."/>
            <person name="van Loosdrecht M.C."/>
            <person name="Chandran K."/>
        </authorList>
    </citation>
    <scope>NUCLEOTIDE SEQUENCE [LARGE SCALE GENOMIC DNA]</scope>
    <source>
        <strain evidence="2">26THWARD</strain>
    </source>
</reference>
<accession>A0A1V4AVX5</accession>
<dbReference type="STRING" id="1004156.AYP45_04525"/>
<evidence type="ECO:0000256" key="1">
    <source>
        <dbReference type="SAM" id="MobiDB-lite"/>
    </source>
</evidence>